<proteinExistence type="predicted"/>
<keyword evidence="1" id="KW-0472">Membrane</keyword>
<protein>
    <submittedName>
        <fullName evidence="3">Putative ovule protein</fullName>
    </submittedName>
</protein>
<accession>A0A0V0GSI6</accession>
<sequence length="90" mass="9764">MISKLLLMLSYLFPLVSATRIGVLINPDLPHKAWVGLGVRGVLPTMPYPGLEPETPDLGWRDSIHPTITLTLGGKAVTILLVVLLSQHSI</sequence>
<reference evidence="3" key="1">
    <citation type="submission" date="2015-12" db="EMBL/GenBank/DDBJ databases">
        <title>Gene expression during late stages of embryo sac development: a critical building block for successful pollen-pistil interactions.</title>
        <authorList>
            <person name="Liu Y."/>
            <person name="Joly V."/>
            <person name="Sabar M."/>
            <person name="Matton D.P."/>
        </authorList>
    </citation>
    <scope>NUCLEOTIDE SEQUENCE</scope>
</reference>
<keyword evidence="2" id="KW-0732">Signal</keyword>
<dbReference type="EMBL" id="GEDG01031784">
    <property type="protein sequence ID" value="JAP11186.1"/>
    <property type="molecule type" value="Transcribed_RNA"/>
</dbReference>
<organism evidence="3">
    <name type="scientific">Solanum chacoense</name>
    <name type="common">Chaco potato</name>
    <dbReference type="NCBI Taxonomy" id="4108"/>
    <lineage>
        <taxon>Eukaryota</taxon>
        <taxon>Viridiplantae</taxon>
        <taxon>Streptophyta</taxon>
        <taxon>Embryophyta</taxon>
        <taxon>Tracheophyta</taxon>
        <taxon>Spermatophyta</taxon>
        <taxon>Magnoliopsida</taxon>
        <taxon>eudicotyledons</taxon>
        <taxon>Gunneridae</taxon>
        <taxon>Pentapetalae</taxon>
        <taxon>asterids</taxon>
        <taxon>lamiids</taxon>
        <taxon>Solanales</taxon>
        <taxon>Solanaceae</taxon>
        <taxon>Solanoideae</taxon>
        <taxon>Solaneae</taxon>
        <taxon>Solanum</taxon>
    </lineage>
</organism>
<evidence type="ECO:0000313" key="3">
    <source>
        <dbReference type="EMBL" id="JAP11186.1"/>
    </source>
</evidence>
<feature type="chain" id="PRO_5006865516" evidence="2">
    <location>
        <begin position="19"/>
        <end position="90"/>
    </location>
</feature>
<name>A0A0V0GSI6_SOLCH</name>
<dbReference type="AlphaFoldDB" id="A0A0V0GSI6"/>
<evidence type="ECO:0000256" key="2">
    <source>
        <dbReference type="SAM" id="SignalP"/>
    </source>
</evidence>
<feature type="signal peptide" evidence="2">
    <location>
        <begin position="1"/>
        <end position="18"/>
    </location>
</feature>
<evidence type="ECO:0000256" key="1">
    <source>
        <dbReference type="SAM" id="Phobius"/>
    </source>
</evidence>
<keyword evidence="1" id="KW-1133">Transmembrane helix</keyword>
<feature type="transmembrane region" description="Helical" evidence="1">
    <location>
        <begin position="64"/>
        <end position="85"/>
    </location>
</feature>
<keyword evidence="1" id="KW-0812">Transmembrane</keyword>